<dbReference type="Proteomes" id="UP000316079">
    <property type="component" value="Unassembled WGS sequence"/>
</dbReference>
<feature type="chain" id="PRO_5021848877" description="Peptidase S1 domain-containing protein" evidence="7">
    <location>
        <begin position="23"/>
        <end position="302"/>
    </location>
</feature>
<dbReference type="AlphaFoldDB" id="A0A553R0C5"/>
<keyword evidence="6" id="KW-0325">Glycoprotein</keyword>
<feature type="signal peptide" evidence="7">
    <location>
        <begin position="1"/>
        <end position="22"/>
    </location>
</feature>
<dbReference type="Gene3D" id="2.40.10.10">
    <property type="entry name" value="Trypsin-like serine proteases"/>
    <property type="match status" value="1"/>
</dbReference>
<dbReference type="EMBL" id="SRMA01025353">
    <property type="protein sequence ID" value="TRY95606.1"/>
    <property type="molecule type" value="Genomic_DNA"/>
</dbReference>
<evidence type="ECO:0000256" key="2">
    <source>
        <dbReference type="ARBA" id="ARBA00022729"/>
    </source>
</evidence>
<accession>A0A553R0C5</accession>
<dbReference type="SMART" id="SM00020">
    <property type="entry name" value="Tryp_SPc"/>
    <property type="match status" value="1"/>
</dbReference>
<keyword evidence="10" id="KW-1185">Reference proteome</keyword>
<evidence type="ECO:0000256" key="1">
    <source>
        <dbReference type="ARBA" id="ARBA00022670"/>
    </source>
</evidence>
<protein>
    <recommendedName>
        <fullName evidence="8">Peptidase S1 domain-containing protein</fullName>
    </recommendedName>
</protein>
<feature type="domain" description="Peptidase S1" evidence="8">
    <location>
        <begin position="36"/>
        <end position="289"/>
    </location>
</feature>
<evidence type="ECO:0000313" key="9">
    <source>
        <dbReference type="EMBL" id="TRY95606.1"/>
    </source>
</evidence>
<dbReference type="PANTHER" id="PTHR24253">
    <property type="entry name" value="TRANSMEMBRANE PROTEASE SERINE"/>
    <property type="match status" value="1"/>
</dbReference>
<dbReference type="Pfam" id="PF00089">
    <property type="entry name" value="Trypsin"/>
    <property type="match status" value="1"/>
</dbReference>
<keyword evidence="2 7" id="KW-0732">Signal</keyword>
<dbReference type="InterPro" id="IPR001254">
    <property type="entry name" value="Trypsin_dom"/>
</dbReference>
<evidence type="ECO:0000256" key="7">
    <source>
        <dbReference type="SAM" id="SignalP"/>
    </source>
</evidence>
<keyword evidence="1" id="KW-0645">Protease</keyword>
<organism evidence="9 10">
    <name type="scientific">Danionella cerebrum</name>
    <dbReference type="NCBI Taxonomy" id="2873325"/>
    <lineage>
        <taxon>Eukaryota</taxon>
        <taxon>Metazoa</taxon>
        <taxon>Chordata</taxon>
        <taxon>Craniata</taxon>
        <taxon>Vertebrata</taxon>
        <taxon>Euteleostomi</taxon>
        <taxon>Actinopterygii</taxon>
        <taxon>Neopterygii</taxon>
        <taxon>Teleostei</taxon>
        <taxon>Ostariophysi</taxon>
        <taxon>Cypriniformes</taxon>
        <taxon>Danionidae</taxon>
        <taxon>Danioninae</taxon>
        <taxon>Danionella</taxon>
    </lineage>
</organism>
<dbReference type="FunFam" id="2.40.10.10:FF:000068">
    <property type="entry name" value="transmembrane protease serine 2"/>
    <property type="match status" value="1"/>
</dbReference>
<evidence type="ECO:0000256" key="4">
    <source>
        <dbReference type="ARBA" id="ARBA00022825"/>
    </source>
</evidence>
<reference evidence="9 10" key="1">
    <citation type="journal article" date="2019" name="Sci. Data">
        <title>Hybrid genome assembly and annotation of Danionella translucida.</title>
        <authorList>
            <person name="Kadobianskyi M."/>
            <person name="Schulze L."/>
            <person name="Schuelke M."/>
            <person name="Judkewitz B."/>
        </authorList>
    </citation>
    <scope>NUCLEOTIDE SEQUENCE [LARGE SCALE GENOMIC DNA]</scope>
    <source>
        <strain evidence="9 10">Bolton</strain>
    </source>
</reference>
<gene>
    <name evidence="9" type="ORF">DNTS_017817</name>
</gene>
<dbReference type="InterPro" id="IPR043504">
    <property type="entry name" value="Peptidase_S1_PA_chymotrypsin"/>
</dbReference>
<sequence>MTSNIIFCAAGVILLSITGCMAQLDVCGSATLSTKIVGGANANNGSWPWQASINAASFGGFYCSGSLINNQWVLTQAQVFILVKASQLIVYLGRNSQKGPNPNEISRNVTKIIKHPNYISEENNVALLKLSSPVTFNDHIKPVCLAAAGSVFVEGTMGWVTGWGSIVTNEWNFPILPDLLQEVEAPVLNSADCQNAYGGANTDGLMCAGFFDGGKAPCVLYVSLETMEVRLSLSRVTNGFSPGLDIILMAVGNLSILLFISKCRVMRSGSVTTQTTVCLDSSYIPSLSPMEALPHFSHSHLP</sequence>
<dbReference type="CDD" id="cd00190">
    <property type="entry name" value="Tryp_SPc"/>
    <property type="match status" value="1"/>
</dbReference>
<evidence type="ECO:0000256" key="3">
    <source>
        <dbReference type="ARBA" id="ARBA00022801"/>
    </source>
</evidence>
<evidence type="ECO:0000259" key="8">
    <source>
        <dbReference type="PROSITE" id="PS50240"/>
    </source>
</evidence>
<dbReference type="InterPro" id="IPR009003">
    <property type="entry name" value="Peptidase_S1_PA"/>
</dbReference>
<dbReference type="STRING" id="623744.A0A553R0C5"/>
<evidence type="ECO:0000313" key="10">
    <source>
        <dbReference type="Proteomes" id="UP000316079"/>
    </source>
</evidence>
<dbReference type="GO" id="GO:0006508">
    <property type="term" value="P:proteolysis"/>
    <property type="evidence" value="ECO:0007669"/>
    <property type="project" value="UniProtKB-KW"/>
</dbReference>
<dbReference type="OrthoDB" id="10002959at2759"/>
<dbReference type="PANTHER" id="PTHR24253:SF144">
    <property type="entry name" value="CHYMOTRYPSIN-LIKE PROTEASE CTRL-1-RELATED"/>
    <property type="match status" value="1"/>
</dbReference>
<name>A0A553R0C5_9TELE</name>
<proteinExistence type="predicted"/>
<dbReference type="GO" id="GO:0004252">
    <property type="term" value="F:serine-type endopeptidase activity"/>
    <property type="evidence" value="ECO:0007669"/>
    <property type="project" value="InterPro"/>
</dbReference>
<evidence type="ECO:0000256" key="6">
    <source>
        <dbReference type="ARBA" id="ARBA00023180"/>
    </source>
</evidence>
<dbReference type="SUPFAM" id="SSF50494">
    <property type="entry name" value="Trypsin-like serine proteases"/>
    <property type="match status" value="1"/>
</dbReference>
<keyword evidence="5" id="KW-1015">Disulfide bond</keyword>
<keyword evidence="3" id="KW-0378">Hydrolase</keyword>
<evidence type="ECO:0000256" key="5">
    <source>
        <dbReference type="ARBA" id="ARBA00023157"/>
    </source>
</evidence>
<keyword evidence="4" id="KW-0720">Serine protease</keyword>
<comment type="caution">
    <text evidence="9">The sequence shown here is derived from an EMBL/GenBank/DDBJ whole genome shotgun (WGS) entry which is preliminary data.</text>
</comment>
<dbReference type="PROSITE" id="PS50240">
    <property type="entry name" value="TRYPSIN_DOM"/>
    <property type="match status" value="1"/>
</dbReference>